<dbReference type="EMBL" id="FWYC01000005">
    <property type="protein sequence ID" value="SMC77692.1"/>
    <property type="molecule type" value="Genomic_DNA"/>
</dbReference>
<gene>
    <name evidence="1" type="ORF">SAMN05660733_01632</name>
</gene>
<dbReference type="STRING" id="40571.SAMN05660733_01632"/>
<dbReference type="Proteomes" id="UP000192840">
    <property type="component" value="Unassembled WGS sequence"/>
</dbReference>
<evidence type="ECO:0000313" key="1">
    <source>
        <dbReference type="EMBL" id="SMC77692.1"/>
    </source>
</evidence>
<sequence>MWLVYKGSGVPEHYGIHAADPRGVLPDQVHGLLVVSNTAIAKADDALRALIDTSAPIDVVGHSITIFRRP</sequence>
<protein>
    <submittedName>
        <fullName evidence="1">Uncharacterized protein</fullName>
    </submittedName>
</protein>
<dbReference type="eggNOG" id="COG4346">
    <property type="taxonomic scope" value="Bacteria"/>
</dbReference>
<dbReference type="RefSeq" id="WP_030481555.1">
    <property type="nucleotide sequence ID" value="NZ_FWYC01000005.1"/>
</dbReference>
<organism evidence="1 2">
    <name type="scientific">Lentzea albidocapillata</name>
    <dbReference type="NCBI Taxonomy" id="40571"/>
    <lineage>
        <taxon>Bacteria</taxon>
        <taxon>Bacillati</taxon>
        <taxon>Actinomycetota</taxon>
        <taxon>Actinomycetes</taxon>
        <taxon>Pseudonocardiales</taxon>
        <taxon>Pseudonocardiaceae</taxon>
        <taxon>Lentzea</taxon>
    </lineage>
</organism>
<keyword evidence="2" id="KW-1185">Reference proteome</keyword>
<evidence type="ECO:0000313" key="2">
    <source>
        <dbReference type="Proteomes" id="UP000192840"/>
    </source>
</evidence>
<reference evidence="2" key="1">
    <citation type="submission" date="2017-04" db="EMBL/GenBank/DDBJ databases">
        <authorList>
            <person name="Varghese N."/>
            <person name="Submissions S."/>
        </authorList>
    </citation>
    <scope>NUCLEOTIDE SEQUENCE [LARGE SCALE GENOMIC DNA]</scope>
    <source>
        <strain evidence="2">DSM 44073</strain>
    </source>
</reference>
<name>A0A1W2BYG6_9PSEU</name>
<accession>A0A1W2BYG6</accession>
<dbReference type="AlphaFoldDB" id="A0A1W2BYG6"/>
<proteinExistence type="predicted"/>